<keyword evidence="6 10" id="KW-1133">Transmembrane helix</keyword>
<name>A0A172Y5P4_9CAUL</name>
<evidence type="ECO:0000256" key="7">
    <source>
        <dbReference type="ARBA" id="ARBA00023004"/>
    </source>
</evidence>
<feature type="transmembrane region" description="Helical" evidence="10">
    <location>
        <begin position="263"/>
        <end position="282"/>
    </location>
</feature>
<evidence type="ECO:0000256" key="11">
    <source>
        <dbReference type="SAM" id="SignalP"/>
    </source>
</evidence>
<dbReference type="eggNOG" id="COG2857">
    <property type="taxonomic scope" value="Bacteria"/>
</dbReference>
<evidence type="ECO:0000256" key="3">
    <source>
        <dbReference type="ARBA" id="ARBA00022617"/>
    </source>
</evidence>
<dbReference type="KEGG" id="bne:DA69_07200"/>
<proteinExistence type="predicted"/>
<dbReference type="GO" id="GO:0009055">
    <property type="term" value="F:electron transfer activity"/>
    <property type="evidence" value="ECO:0007669"/>
    <property type="project" value="InterPro"/>
</dbReference>
<dbReference type="Gene3D" id="1.20.5.100">
    <property type="entry name" value="Cytochrome c1, transmembrane anchor, C-terminal"/>
    <property type="match status" value="1"/>
</dbReference>
<dbReference type="SUPFAM" id="SSF46626">
    <property type="entry name" value="Cytochrome c"/>
    <property type="match status" value="1"/>
</dbReference>
<dbReference type="EMBL" id="CP015614">
    <property type="protein sequence ID" value="ANF54544.1"/>
    <property type="molecule type" value="Genomic_DNA"/>
</dbReference>
<dbReference type="InterPro" id="IPR002326">
    <property type="entry name" value="Cyt_c1"/>
</dbReference>
<evidence type="ECO:0000256" key="6">
    <source>
        <dbReference type="ARBA" id="ARBA00022989"/>
    </source>
</evidence>
<evidence type="ECO:0000256" key="5">
    <source>
        <dbReference type="ARBA" id="ARBA00022723"/>
    </source>
</evidence>
<comment type="subcellular location">
    <subcellularLocation>
        <location evidence="1">Membrane</location>
    </subcellularLocation>
</comment>
<sequence>MMSNEKKTVSFRKILVSVTAAVGLVAIAAPAMAAGGAKHPRDGGFSFAGPFGTFDQGQLQRGYKVYKEVCASCHGMDLVHFRNLGDKHGPFWNPKYPNPNDNPVVKALAKEIQVADIDSETGEALMRDATTADRFPNPYPNATAAAAANGGAMPPDLSVMAKARHDGANYIYSLLSGYSAPPAGLKMTETQHYNPYMAGDMTPFWTGKGEVPKGGFIAMPPPLSAGQVTYDDGTEATVDQMSKDVAAFIAWTSEPKMVERKQMGFGVLIFLLAFAGVTYASYRRIWKGVAH</sequence>
<dbReference type="Pfam" id="PF02167">
    <property type="entry name" value="Cytochrom_C1"/>
    <property type="match status" value="1"/>
</dbReference>
<feature type="binding site" description="covalent" evidence="9">
    <location>
        <position position="219"/>
    </location>
    <ligand>
        <name>heme c</name>
        <dbReference type="ChEBI" id="CHEBI:61717"/>
    </ligand>
</feature>
<gene>
    <name evidence="13" type="ORF">DA69_07200</name>
</gene>
<evidence type="ECO:0000313" key="13">
    <source>
        <dbReference type="EMBL" id="ANF54544.1"/>
    </source>
</evidence>
<feature type="chain" id="PRO_5008004323" description="Cytochrome c1" evidence="11">
    <location>
        <begin position="34"/>
        <end position="291"/>
    </location>
</feature>
<keyword evidence="14" id="KW-1185">Reference proteome</keyword>
<keyword evidence="11" id="KW-0732">Signal</keyword>
<organism evidence="13 14">
    <name type="scientific">Brevundimonas naejangsanensis</name>
    <dbReference type="NCBI Taxonomy" id="588932"/>
    <lineage>
        <taxon>Bacteria</taxon>
        <taxon>Pseudomonadati</taxon>
        <taxon>Pseudomonadota</taxon>
        <taxon>Alphaproteobacteria</taxon>
        <taxon>Caulobacterales</taxon>
        <taxon>Caulobacteraceae</taxon>
        <taxon>Brevundimonas</taxon>
    </lineage>
</organism>
<dbReference type="Proteomes" id="UP000077603">
    <property type="component" value="Chromosome"/>
</dbReference>
<evidence type="ECO:0000313" key="14">
    <source>
        <dbReference type="Proteomes" id="UP000077603"/>
    </source>
</evidence>
<dbReference type="InterPro" id="IPR036909">
    <property type="entry name" value="Cyt_c-like_dom_sf"/>
</dbReference>
<feature type="binding site" description="covalent" evidence="9">
    <location>
        <position position="73"/>
    </location>
    <ligand>
        <name>heme c</name>
        <dbReference type="ChEBI" id="CHEBI:61717"/>
    </ligand>
</feature>
<dbReference type="Gene3D" id="1.10.760.10">
    <property type="entry name" value="Cytochrome c-like domain"/>
    <property type="match status" value="1"/>
</dbReference>
<dbReference type="STRING" id="588932.DA69_07200"/>
<accession>A0A172Y5P4</accession>
<dbReference type="InterPro" id="IPR009056">
    <property type="entry name" value="Cyt_c-like_dom"/>
</dbReference>
<dbReference type="PANTHER" id="PTHR10266:SF3">
    <property type="entry name" value="CYTOCHROME C1, HEME PROTEIN, MITOCHONDRIAL"/>
    <property type="match status" value="1"/>
</dbReference>
<feature type="signal peptide" evidence="11">
    <location>
        <begin position="1"/>
        <end position="33"/>
    </location>
</feature>
<dbReference type="GO" id="GO:0020037">
    <property type="term" value="F:heme binding"/>
    <property type="evidence" value="ECO:0007669"/>
    <property type="project" value="InterPro"/>
</dbReference>
<feature type="binding site" description="covalent" evidence="9">
    <location>
        <position position="74"/>
    </location>
    <ligand>
        <name>heme c</name>
        <dbReference type="ChEBI" id="CHEBI:61717"/>
    </ligand>
</feature>
<comment type="cofactor">
    <cofactor evidence="9">
        <name>heme c</name>
        <dbReference type="ChEBI" id="CHEBI:61717"/>
    </cofactor>
    <text evidence="9">Binds 1 heme c group covalently per subunit.</text>
</comment>
<dbReference type="OrthoDB" id="9808471at2"/>
<dbReference type="GO" id="GO:0046872">
    <property type="term" value="F:metal ion binding"/>
    <property type="evidence" value="ECO:0007669"/>
    <property type="project" value="UniProtKB-KW"/>
</dbReference>
<keyword evidence="7 9" id="KW-0408">Iron</keyword>
<evidence type="ECO:0000256" key="4">
    <source>
        <dbReference type="ARBA" id="ARBA00022692"/>
    </source>
</evidence>
<evidence type="ECO:0000256" key="8">
    <source>
        <dbReference type="ARBA" id="ARBA00023136"/>
    </source>
</evidence>
<dbReference type="RefSeq" id="WP_025978099.1">
    <property type="nucleotide sequence ID" value="NZ_CP015614.1"/>
</dbReference>
<protein>
    <recommendedName>
        <fullName evidence="2">Cytochrome c1</fullName>
    </recommendedName>
</protein>
<dbReference type="PROSITE" id="PS51007">
    <property type="entry name" value="CYTC"/>
    <property type="match status" value="1"/>
</dbReference>
<keyword evidence="3 9" id="KW-0349">Heme</keyword>
<dbReference type="GO" id="GO:0016020">
    <property type="term" value="C:membrane"/>
    <property type="evidence" value="ECO:0007669"/>
    <property type="project" value="UniProtKB-SubCell"/>
</dbReference>
<evidence type="ECO:0000256" key="2">
    <source>
        <dbReference type="ARBA" id="ARBA00016165"/>
    </source>
</evidence>
<dbReference type="AlphaFoldDB" id="A0A172Y5P4"/>
<dbReference type="PANTHER" id="PTHR10266">
    <property type="entry name" value="CYTOCHROME C1"/>
    <property type="match status" value="1"/>
</dbReference>
<keyword evidence="8 10" id="KW-0472">Membrane</keyword>
<keyword evidence="4 10" id="KW-0812">Transmembrane</keyword>
<evidence type="ECO:0000256" key="9">
    <source>
        <dbReference type="PIRSR" id="PIRSR602326-1"/>
    </source>
</evidence>
<feature type="domain" description="Cytochrome c" evidence="12">
    <location>
        <begin position="57"/>
        <end position="175"/>
    </location>
</feature>
<dbReference type="PRINTS" id="PR00603">
    <property type="entry name" value="CYTOCHROMEC1"/>
</dbReference>
<feature type="binding site" description="covalent" evidence="9">
    <location>
        <position position="70"/>
    </location>
    <ligand>
        <name>heme c</name>
        <dbReference type="ChEBI" id="CHEBI:61717"/>
    </ligand>
</feature>
<evidence type="ECO:0000256" key="10">
    <source>
        <dbReference type="SAM" id="Phobius"/>
    </source>
</evidence>
<evidence type="ECO:0000256" key="1">
    <source>
        <dbReference type="ARBA" id="ARBA00004370"/>
    </source>
</evidence>
<reference evidence="13 14" key="1">
    <citation type="journal article" date="2014" name="Genome Announc.">
        <title>Genome Sequence of a Promising Hydrogen-Producing Facultative Anaerobic Bacterium, Brevundimonas naejangsanensis Strain B1.</title>
        <authorList>
            <person name="Su H."/>
            <person name="Zhang T."/>
            <person name="Bao M."/>
            <person name="Jiang Y."/>
            <person name="Wang Y."/>
            <person name="Tan T."/>
        </authorList>
    </citation>
    <scope>NUCLEOTIDE SEQUENCE [LARGE SCALE GENOMIC DNA]</scope>
    <source>
        <strain evidence="13 14">B1</strain>
    </source>
</reference>
<evidence type="ECO:0000259" key="12">
    <source>
        <dbReference type="PROSITE" id="PS51007"/>
    </source>
</evidence>
<keyword evidence="5 9" id="KW-0479">Metal-binding</keyword>